<keyword evidence="6" id="KW-0378">Hydrolase</keyword>
<dbReference type="PANTHER" id="PTHR46559:SF3">
    <property type="entry name" value="TYROSINE-PROTEIN PHOSPHATASE NON-RECEPTOR TYPE"/>
    <property type="match status" value="1"/>
</dbReference>
<dbReference type="Gene3D" id="3.90.190.10">
    <property type="entry name" value="Protein tyrosine phosphatase superfamily"/>
    <property type="match status" value="1"/>
</dbReference>
<dbReference type="CDD" id="cd02440">
    <property type="entry name" value="AdoMet_MTases"/>
    <property type="match status" value="1"/>
</dbReference>
<dbReference type="FunFam" id="3.30.505.10:FF:000018">
    <property type="entry name" value="Tyrosine-protein phosphatase non-receptor type"/>
    <property type="match status" value="1"/>
</dbReference>
<evidence type="ECO:0000259" key="11">
    <source>
        <dbReference type="PROSITE" id="PS50001"/>
    </source>
</evidence>
<dbReference type="SMART" id="SM00404">
    <property type="entry name" value="PTPc_motif"/>
    <property type="match status" value="1"/>
</dbReference>
<keyword evidence="3" id="KW-0963">Cytoplasm</keyword>
<dbReference type="PRINTS" id="PR00401">
    <property type="entry name" value="SH2DOMAIN"/>
</dbReference>
<dbReference type="SUPFAM" id="SSF53335">
    <property type="entry name" value="S-adenosyl-L-methionine-dependent methyltransferases"/>
    <property type="match status" value="1"/>
</dbReference>
<proteinExistence type="predicted"/>
<evidence type="ECO:0000256" key="8">
    <source>
        <dbReference type="ARBA" id="ARBA00022999"/>
    </source>
</evidence>
<dbReference type="GO" id="GO:0030971">
    <property type="term" value="F:receptor tyrosine kinase binding"/>
    <property type="evidence" value="ECO:0007669"/>
    <property type="project" value="TreeGrafter"/>
</dbReference>
<dbReference type="SUPFAM" id="SSF55550">
    <property type="entry name" value="SH2 domain"/>
    <property type="match status" value="2"/>
</dbReference>
<dbReference type="GO" id="GO:0005737">
    <property type="term" value="C:cytoplasm"/>
    <property type="evidence" value="ECO:0007669"/>
    <property type="project" value="UniProtKB-SubCell"/>
</dbReference>
<feature type="domain" description="Tyrosine specific protein phosphatases" evidence="13">
    <location>
        <begin position="454"/>
        <end position="541"/>
    </location>
</feature>
<evidence type="ECO:0000313" key="15">
    <source>
        <dbReference type="Proteomes" id="UP001177670"/>
    </source>
</evidence>
<dbReference type="GO" id="GO:0070374">
    <property type="term" value="P:positive regulation of ERK1 and ERK2 cascade"/>
    <property type="evidence" value="ECO:0007669"/>
    <property type="project" value="TreeGrafter"/>
</dbReference>
<evidence type="ECO:0000256" key="3">
    <source>
        <dbReference type="ARBA" id="ARBA00022490"/>
    </source>
</evidence>
<dbReference type="InterPro" id="IPR013216">
    <property type="entry name" value="Methyltransf_11"/>
</dbReference>
<dbReference type="PRINTS" id="PR00700">
    <property type="entry name" value="PRTYPHPHTASE"/>
</dbReference>
<sequence>MASRRWFHPNISGLEAERLLMERGYDSSFLARPSSSNPGDFTLSVRRNGEVTHIKIQNTGDFYDLYGGEKFATLSELVQFYMENGGQLREKNGEIIELKYPLNCADPTTERWFHGHLSAKEAERLMLERGKNGSFLVRESQSKPGDFVLSVRTDDRVTHVIIRSQDNKYDVGGGDKFDSLTDLIEHYKRNPMVETSGSVVHLRQPFNATRINASGIESRVRQLHKENGCSNGWLWNGATGSNEGGVGRGKGKAGFWEEFESLQQLECRHLFSRKEGLRPENRAKNRYKNILPFDHTRVRLKDVDPNIPGSDYINANYIKNEEGDGQASGINTCGDGGSFNKCYIATQGCLPNTIQDFWHMVYQENTRVIVMTTKEMERGKNKCARYWPEEGDITEYGGEWKVRALSRTSTADYTLREFLLNGNKSGFAESRRIYHYHFQAWPDHGVPSDPGCVLNFLHDVNARQESIAASLASNGQNTSSIGPILVHCSAGIGRTGTFIVIDMILDQIKRHGLDCEIDIQRTIQRVRSQRSGMVQTEAQYKFVYLAVLHYIETVSQRMQAEQKSLHLGREYTNIRYKSETNATTMGDISIPTCTATTLSTSAHFTLATPISNLRPKNTKLLQKERAAQAADVKLYDYIKDEVGYRLADRILDIKRNFKKALDLGCGRGYVSKHILTECVQELILADMSTSFVNQAEATEGIKISRITMDEENFSIEQNSLDLVISSLSLHWVNDLPGCFKNINKILKNDGVFIGALFGGETLFELRSSLQLAELERDGGISAHISPFADVRDIGSLLTRANFTMLTIDVDEIVIGYPNMFELMWDLKGMAENNAIRNRKLRLNKDTVLAAAAIYKELYGKMKEDGTPYIPATYQIIYLLGWKPDPSQPKPLERGSGKVSLKDLYKLDEIVRETKNVKIDEDK</sequence>
<dbReference type="PROSITE" id="PS00383">
    <property type="entry name" value="TYR_PHOSPHATASE_1"/>
    <property type="match status" value="1"/>
</dbReference>
<dbReference type="Pfam" id="PF08241">
    <property type="entry name" value="Methyltransf_11"/>
    <property type="match status" value="1"/>
</dbReference>
<dbReference type="Gene3D" id="3.30.505.10">
    <property type="entry name" value="SH2 domain"/>
    <property type="match status" value="2"/>
</dbReference>
<comment type="caution">
    <text evidence="14">The sequence shown here is derived from an EMBL/GenBank/DDBJ whole genome shotgun (WGS) entry which is preliminary data.</text>
</comment>
<dbReference type="CDD" id="cd14544">
    <property type="entry name" value="PTPc-N11_6"/>
    <property type="match status" value="1"/>
</dbReference>
<dbReference type="InterPro" id="IPR036860">
    <property type="entry name" value="SH2_dom_sf"/>
</dbReference>
<dbReference type="AlphaFoldDB" id="A0AA40G0Y8"/>
<dbReference type="GO" id="GO:0009653">
    <property type="term" value="P:anatomical structure morphogenesis"/>
    <property type="evidence" value="ECO:0007669"/>
    <property type="project" value="UniProtKB-ARBA"/>
</dbReference>
<evidence type="ECO:0000256" key="6">
    <source>
        <dbReference type="ARBA" id="ARBA00022801"/>
    </source>
</evidence>
<dbReference type="PROSITE" id="PS50001">
    <property type="entry name" value="SH2"/>
    <property type="match status" value="2"/>
</dbReference>
<dbReference type="Gene3D" id="3.40.50.150">
    <property type="entry name" value="Vaccinia Virus protein VP39"/>
    <property type="match status" value="1"/>
</dbReference>
<keyword evidence="5" id="KW-0677">Repeat</keyword>
<dbReference type="InterPro" id="IPR000242">
    <property type="entry name" value="PTP_cat"/>
</dbReference>
<reference evidence="14" key="1">
    <citation type="submission" date="2021-10" db="EMBL/GenBank/DDBJ databases">
        <title>Melipona bicolor Genome sequencing and assembly.</title>
        <authorList>
            <person name="Araujo N.S."/>
            <person name="Arias M.C."/>
        </authorList>
    </citation>
    <scope>NUCLEOTIDE SEQUENCE</scope>
    <source>
        <strain evidence="14">USP_2M_L1-L4_2017</strain>
        <tissue evidence="14">Whole body</tissue>
    </source>
</reference>
<dbReference type="PANTHER" id="PTHR46559">
    <property type="entry name" value="TYROSINE-PROTEIN PHOSPHATASE NON-RECEPTOR TYPE 11"/>
    <property type="match status" value="1"/>
</dbReference>
<dbReference type="CDD" id="cd10340">
    <property type="entry name" value="SH2_N-SH2_SHP_like"/>
    <property type="match status" value="1"/>
</dbReference>
<accession>A0AA40G0Y8</accession>
<evidence type="ECO:0000256" key="9">
    <source>
        <dbReference type="ARBA" id="ARBA00051722"/>
    </source>
</evidence>
<dbReference type="GO" id="GO:0004726">
    <property type="term" value="F:non-membrane spanning protein tyrosine phosphatase activity"/>
    <property type="evidence" value="ECO:0007669"/>
    <property type="project" value="TreeGrafter"/>
</dbReference>
<dbReference type="GO" id="GO:0050839">
    <property type="term" value="F:cell adhesion molecule binding"/>
    <property type="evidence" value="ECO:0007669"/>
    <property type="project" value="TreeGrafter"/>
</dbReference>
<dbReference type="SMART" id="SM00252">
    <property type="entry name" value="SH2"/>
    <property type="match status" value="2"/>
</dbReference>
<protein>
    <recommendedName>
        <fullName evidence="2">protein-tyrosine-phosphatase</fullName>
        <ecNumber evidence="2">3.1.3.48</ecNumber>
    </recommendedName>
</protein>
<evidence type="ECO:0000313" key="14">
    <source>
        <dbReference type="EMBL" id="KAK1129049.1"/>
    </source>
</evidence>
<feature type="domain" description="SH2" evidence="11">
    <location>
        <begin position="112"/>
        <end position="206"/>
    </location>
</feature>
<evidence type="ECO:0000256" key="2">
    <source>
        <dbReference type="ARBA" id="ARBA00013064"/>
    </source>
</evidence>
<comment type="subcellular location">
    <subcellularLocation>
        <location evidence="1">Cytoplasm</location>
    </subcellularLocation>
</comment>
<dbReference type="GO" id="GO:0048666">
    <property type="term" value="P:neuron development"/>
    <property type="evidence" value="ECO:0007669"/>
    <property type="project" value="UniProtKB-ARBA"/>
</dbReference>
<evidence type="ECO:0000256" key="1">
    <source>
        <dbReference type="ARBA" id="ARBA00004496"/>
    </source>
</evidence>
<gene>
    <name evidence="14" type="primary">PTPN11</name>
    <name evidence="14" type="ORF">K0M31_020182</name>
</gene>
<evidence type="ECO:0000256" key="10">
    <source>
        <dbReference type="PROSITE-ProRule" id="PRU00191"/>
    </source>
</evidence>
<keyword evidence="8 10" id="KW-0727">SH2 domain</keyword>
<evidence type="ECO:0000259" key="13">
    <source>
        <dbReference type="PROSITE" id="PS50056"/>
    </source>
</evidence>
<name>A0AA40G0Y8_9HYME</name>
<dbReference type="EC" id="3.1.3.48" evidence="2"/>
<dbReference type="PROSITE" id="PS50056">
    <property type="entry name" value="TYR_PHOSPHATASE_2"/>
    <property type="match status" value="1"/>
</dbReference>
<evidence type="ECO:0000256" key="7">
    <source>
        <dbReference type="ARBA" id="ARBA00022912"/>
    </source>
</evidence>
<feature type="domain" description="SH2" evidence="11">
    <location>
        <begin position="6"/>
        <end position="102"/>
    </location>
</feature>
<keyword evidence="4" id="KW-0597">Phosphoprotein</keyword>
<keyword evidence="15" id="KW-1185">Reference proteome</keyword>
<organism evidence="14 15">
    <name type="scientific">Melipona bicolor</name>
    <dbReference type="NCBI Taxonomy" id="60889"/>
    <lineage>
        <taxon>Eukaryota</taxon>
        <taxon>Metazoa</taxon>
        <taxon>Ecdysozoa</taxon>
        <taxon>Arthropoda</taxon>
        <taxon>Hexapoda</taxon>
        <taxon>Insecta</taxon>
        <taxon>Pterygota</taxon>
        <taxon>Neoptera</taxon>
        <taxon>Endopterygota</taxon>
        <taxon>Hymenoptera</taxon>
        <taxon>Apocrita</taxon>
        <taxon>Aculeata</taxon>
        <taxon>Apoidea</taxon>
        <taxon>Anthophila</taxon>
        <taxon>Apidae</taxon>
        <taxon>Melipona</taxon>
    </lineage>
</organism>
<dbReference type="SMART" id="SM00194">
    <property type="entry name" value="PTPc"/>
    <property type="match status" value="1"/>
</dbReference>
<feature type="domain" description="Tyrosine-protein phosphatase" evidence="12">
    <location>
        <begin position="255"/>
        <end position="550"/>
    </location>
</feature>
<dbReference type="InterPro" id="IPR003595">
    <property type="entry name" value="Tyr_Pase_cat"/>
</dbReference>
<dbReference type="EMBL" id="JAHYIQ010000009">
    <property type="protein sequence ID" value="KAK1129049.1"/>
    <property type="molecule type" value="Genomic_DNA"/>
</dbReference>
<dbReference type="Pfam" id="PF00102">
    <property type="entry name" value="Y_phosphatase"/>
    <property type="match status" value="1"/>
</dbReference>
<keyword evidence="7" id="KW-0904">Protein phosphatase</keyword>
<dbReference type="Proteomes" id="UP001177670">
    <property type="component" value="Unassembled WGS sequence"/>
</dbReference>
<dbReference type="PROSITE" id="PS50055">
    <property type="entry name" value="TYR_PHOSPHATASE_PTP"/>
    <property type="match status" value="1"/>
</dbReference>
<dbReference type="Pfam" id="PF00017">
    <property type="entry name" value="SH2"/>
    <property type="match status" value="2"/>
</dbReference>
<evidence type="ECO:0000259" key="12">
    <source>
        <dbReference type="PROSITE" id="PS50055"/>
    </source>
</evidence>
<dbReference type="FunFam" id="3.30.505.10:FF:000012">
    <property type="entry name" value="Tyrosine-protein phosphatase non-receptor type"/>
    <property type="match status" value="1"/>
</dbReference>
<dbReference type="InterPro" id="IPR029021">
    <property type="entry name" value="Prot-tyrosine_phosphatase-like"/>
</dbReference>
<dbReference type="GO" id="GO:0008757">
    <property type="term" value="F:S-adenosylmethionine-dependent methyltransferase activity"/>
    <property type="evidence" value="ECO:0007669"/>
    <property type="project" value="InterPro"/>
</dbReference>
<dbReference type="SUPFAM" id="SSF52799">
    <property type="entry name" value="(Phosphotyrosine protein) phosphatases II"/>
    <property type="match status" value="1"/>
</dbReference>
<dbReference type="InterPro" id="IPR029063">
    <property type="entry name" value="SAM-dependent_MTases_sf"/>
</dbReference>
<dbReference type="InterPro" id="IPR000387">
    <property type="entry name" value="Tyr_Pase_dom"/>
</dbReference>
<evidence type="ECO:0000256" key="4">
    <source>
        <dbReference type="ARBA" id="ARBA00022553"/>
    </source>
</evidence>
<dbReference type="CDD" id="cd09931">
    <property type="entry name" value="SH2_C-SH2_SHP_like"/>
    <property type="match status" value="1"/>
</dbReference>
<comment type="catalytic activity">
    <reaction evidence="9">
        <text>O-phospho-L-tyrosyl-[protein] + H2O = L-tyrosyl-[protein] + phosphate</text>
        <dbReference type="Rhea" id="RHEA:10684"/>
        <dbReference type="Rhea" id="RHEA-COMP:10136"/>
        <dbReference type="Rhea" id="RHEA-COMP:20101"/>
        <dbReference type="ChEBI" id="CHEBI:15377"/>
        <dbReference type="ChEBI" id="CHEBI:43474"/>
        <dbReference type="ChEBI" id="CHEBI:46858"/>
        <dbReference type="ChEBI" id="CHEBI:61978"/>
        <dbReference type="EC" id="3.1.3.48"/>
    </reaction>
</comment>
<dbReference type="InterPro" id="IPR016130">
    <property type="entry name" value="Tyr_Pase_AS"/>
</dbReference>
<dbReference type="InterPro" id="IPR000980">
    <property type="entry name" value="SH2"/>
</dbReference>
<evidence type="ECO:0000256" key="5">
    <source>
        <dbReference type="ARBA" id="ARBA00022737"/>
    </source>
</evidence>